<dbReference type="Proteomes" id="UP001066276">
    <property type="component" value="Chromosome 4_1"/>
</dbReference>
<keyword evidence="3" id="KW-1185">Reference proteome</keyword>
<organism evidence="2 3">
    <name type="scientific">Pleurodeles waltl</name>
    <name type="common">Iberian ribbed newt</name>
    <dbReference type="NCBI Taxonomy" id="8319"/>
    <lineage>
        <taxon>Eukaryota</taxon>
        <taxon>Metazoa</taxon>
        <taxon>Chordata</taxon>
        <taxon>Craniata</taxon>
        <taxon>Vertebrata</taxon>
        <taxon>Euteleostomi</taxon>
        <taxon>Amphibia</taxon>
        <taxon>Batrachia</taxon>
        <taxon>Caudata</taxon>
        <taxon>Salamandroidea</taxon>
        <taxon>Salamandridae</taxon>
        <taxon>Pleurodelinae</taxon>
        <taxon>Pleurodeles</taxon>
    </lineage>
</organism>
<feature type="non-terminal residue" evidence="2">
    <location>
        <position position="1"/>
    </location>
</feature>
<comment type="caution">
    <text evidence="2">The sequence shown here is derived from an EMBL/GenBank/DDBJ whole genome shotgun (WGS) entry which is preliminary data.</text>
</comment>
<evidence type="ECO:0000256" key="1">
    <source>
        <dbReference type="SAM" id="SignalP"/>
    </source>
</evidence>
<feature type="signal peptide" evidence="1">
    <location>
        <begin position="1"/>
        <end position="24"/>
    </location>
</feature>
<name>A0AAV7T3T7_PLEWA</name>
<keyword evidence="1" id="KW-0732">Signal</keyword>
<feature type="non-terminal residue" evidence="2">
    <location>
        <position position="66"/>
    </location>
</feature>
<proteinExistence type="predicted"/>
<gene>
    <name evidence="2" type="ORF">NDU88_003102</name>
</gene>
<reference evidence="2" key="1">
    <citation type="journal article" date="2022" name="bioRxiv">
        <title>Sequencing and chromosome-scale assembly of the giantPleurodeles waltlgenome.</title>
        <authorList>
            <person name="Brown T."/>
            <person name="Elewa A."/>
            <person name="Iarovenko S."/>
            <person name="Subramanian E."/>
            <person name="Araus A.J."/>
            <person name="Petzold A."/>
            <person name="Susuki M."/>
            <person name="Suzuki K.-i.T."/>
            <person name="Hayashi T."/>
            <person name="Toyoda A."/>
            <person name="Oliveira C."/>
            <person name="Osipova E."/>
            <person name="Leigh N.D."/>
            <person name="Simon A."/>
            <person name="Yun M.H."/>
        </authorList>
    </citation>
    <scope>NUCLEOTIDE SEQUENCE</scope>
    <source>
        <strain evidence="2">20211129_DDA</strain>
        <tissue evidence="2">Liver</tissue>
    </source>
</reference>
<sequence>HPCNGGYCGIVALPLLHDLLVVFPLQPLVLVQHGYDLAQPVLGLLVWSQDLGDGSLINRVPWWPQP</sequence>
<dbReference type="EMBL" id="JANPWB010000007">
    <property type="protein sequence ID" value="KAJ1171232.1"/>
    <property type="molecule type" value="Genomic_DNA"/>
</dbReference>
<evidence type="ECO:0000313" key="2">
    <source>
        <dbReference type="EMBL" id="KAJ1171232.1"/>
    </source>
</evidence>
<evidence type="ECO:0000313" key="3">
    <source>
        <dbReference type="Proteomes" id="UP001066276"/>
    </source>
</evidence>
<accession>A0AAV7T3T7</accession>
<dbReference type="AlphaFoldDB" id="A0AAV7T3T7"/>
<protein>
    <submittedName>
        <fullName evidence="2">Uncharacterized protein</fullName>
    </submittedName>
</protein>
<feature type="chain" id="PRO_5043742593" evidence="1">
    <location>
        <begin position="25"/>
        <end position="66"/>
    </location>
</feature>